<dbReference type="EMBL" id="WHNP01000025">
    <property type="protein sequence ID" value="MPW20021.1"/>
    <property type="molecule type" value="Genomic_DNA"/>
</dbReference>
<protein>
    <submittedName>
        <fullName evidence="1">Uncharacterized protein</fullName>
    </submittedName>
</protein>
<accession>A0A7X1TI50</accession>
<reference evidence="1 2" key="1">
    <citation type="submission" date="2019-10" db="EMBL/GenBank/DDBJ databases">
        <title>Paraburkholderia sp. isolated from nodules of Mimosa pudica from Brazilian Atlantic Forest soils.</title>
        <authorList>
            <person name="Paulitsch F."/>
            <person name="Hungria M."/>
            <person name="Dall'Agnol R."/>
        </authorList>
    </citation>
    <scope>NUCLEOTIDE SEQUENCE [LARGE SCALE GENOMIC DNA]</scope>
    <source>
        <strain evidence="1 2">CNPSo 3157</strain>
    </source>
</reference>
<keyword evidence="2" id="KW-1185">Reference proteome</keyword>
<sequence length="106" mass="11757">MNTMKTEIGQLAKAISALTSYPRLVRRGYWIAQIERLLEERGISASDRQRLDTLLDLLRNTPGGALCHRIRSRAHWQPGSRVLTRGDGSGHAIGRCDLHVDCPPAG</sequence>
<proteinExistence type="predicted"/>
<organism evidence="1 2">
    <name type="scientific">Paraburkholderia franconis</name>
    <dbReference type="NCBI Taxonomy" id="2654983"/>
    <lineage>
        <taxon>Bacteria</taxon>
        <taxon>Pseudomonadati</taxon>
        <taxon>Pseudomonadota</taxon>
        <taxon>Betaproteobacteria</taxon>
        <taxon>Burkholderiales</taxon>
        <taxon>Burkholderiaceae</taxon>
        <taxon>Paraburkholderia</taxon>
    </lineage>
</organism>
<name>A0A7X1TI50_9BURK</name>
<gene>
    <name evidence="1" type="ORF">GCT13_24790</name>
</gene>
<comment type="caution">
    <text evidence="1">The sequence shown here is derived from an EMBL/GenBank/DDBJ whole genome shotgun (WGS) entry which is preliminary data.</text>
</comment>
<dbReference type="Proteomes" id="UP000484381">
    <property type="component" value="Unassembled WGS sequence"/>
</dbReference>
<evidence type="ECO:0000313" key="2">
    <source>
        <dbReference type="Proteomes" id="UP000484381"/>
    </source>
</evidence>
<evidence type="ECO:0000313" key="1">
    <source>
        <dbReference type="EMBL" id="MPW20021.1"/>
    </source>
</evidence>
<dbReference type="AlphaFoldDB" id="A0A7X1TI50"/>